<proteinExistence type="predicted"/>
<dbReference type="Gene3D" id="1.10.3290.10">
    <property type="entry name" value="Fido-like domain"/>
    <property type="match status" value="1"/>
</dbReference>
<evidence type="ECO:0000259" key="3">
    <source>
        <dbReference type="PROSITE" id="PS51459"/>
    </source>
</evidence>
<gene>
    <name evidence="4" type="ORF">BEN30_07195</name>
</gene>
<keyword evidence="5" id="KW-1185">Reference proteome</keyword>
<dbReference type="OrthoDB" id="9813719at2"/>
<evidence type="ECO:0000313" key="4">
    <source>
        <dbReference type="EMBL" id="OEJ68045.1"/>
    </source>
</evidence>
<protein>
    <recommendedName>
        <fullName evidence="3">Fido domain-containing protein</fullName>
    </recommendedName>
</protein>
<feature type="domain" description="Fido" evidence="3">
    <location>
        <begin position="45"/>
        <end position="188"/>
    </location>
</feature>
<accession>A0A1E5Q9F6</accession>
<keyword evidence="2" id="KW-0547">Nucleotide-binding</keyword>
<dbReference type="STRING" id="28181.BEN30_07195"/>
<dbReference type="SUPFAM" id="SSF140931">
    <property type="entry name" value="Fic-like"/>
    <property type="match status" value="1"/>
</dbReference>
<keyword evidence="2" id="KW-0067">ATP-binding</keyword>
<dbReference type="InterPro" id="IPR003812">
    <property type="entry name" value="Fido"/>
</dbReference>
<dbReference type="PROSITE" id="PS51459">
    <property type="entry name" value="FIDO"/>
    <property type="match status" value="1"/>
</dbReference>
<dbReference type="PANTHER" id="PTHR13504">
    <property type="entry name" value="FIDO DOMAIN-CONTAINING PROTEIN DDB_G0283145"/>
    <property type="match status" value="1"/>
</dbReference>
<evidence type="ECO:0000313" key="5">
    <source>
        <dbReference type="Proteomes" id="UP000095347"/>
    </source>
</evidence>
<reference evidence="5" key="1">
    <citation type="submission" date="2016-07" db="EMBL/GenBank/DDBJ databases">
        <authorList>
            <person name="Florea S."/>
            <person name="Webb J.S."/>
            <person name="Jaromczyk J."/>
            <person name="Schardl C.L."/>
        </authorList>
    </citation>
    <scope>NUCLEOTIDE SEQUENCE [LARGE SCALE GENOMIC DNA]</scope>
    <source>
        <strain evidence="5">MV-1</strain>
    </source>
</reference>
<comment type="caution">
    <text evidence="4">The sequence shown here is derived from an EMBL/GenBank/DDBJ whole genome shotgun (WGS) entry which is preliminary data.</text>
</comment>
<dbReference type="InterPro" id="IPR040198">
    <property type="entry name" value="Fido_containing"/>
</dbReference>
<feature type="active site" evidence="1">
    <location>
        <position position="123"/>
    </location>
</feature>
<organism evidence="4 5">
    <name type="scientific">Magnetovibrio blakemorei</name>
    <dbReference type="NCBI Taxonomy" id="28181"/>
    <lineage>
        <taxon>Bacteria</taxon>
        <taxon>Pseudomonadati</taxon>
        <taxon>Pseudomonadota</taxon>
        <taxon>Alphaproteobacteria</taxon>
        <taxon>Rhodospirillales</taxon>
        <taxon>Magnetovibrionaceae</taxon>
        <taxon>Magnetovibrio</taxon>
    </lineage>
</organism>
<dbReference type="GO" id="GO:0005524">
    <property type="term" value="F:ATP binding"/>
    <property type="evidence" value="ECO:0007669"/>
    <property type="project" value="UniProtKB-KW"/>
</dbReference>
<dbReference type="InterPro" id="IPR036597">
    <property type="entry name" value="Fido-like_dom_sf"/>
</dbReference>
<dbReference type="PANTHER" id="PTHR13504:SF38">
    <property type="entry name" value="FIDO DOMAIN-CONTAINING PROTEIN"/>
    <property type="match status" value="1"/>
</dbReference>
<sequence length="214" mass="24542">MEFVLSINLSDEEKRQLEIDNGLRQYDFAQEAIQYFLEPERPFALRNSLIQDLQRIAVDGIEDFPGEWRKSPVKISKSQHTPPEAHLVPNLVTELCDFVNSEWHEQSPFYLSSFIMWRLNWIHPFSDGNGRTSRMLSYIILCVKLRSILPGSPTIPQQIEANRAHYFQALEAADKALSQQGLFNFDEMENMLKGMLATQLLSVVETANGGKLTP</sequence>
<dbReference type="AlphaFoldDB" id="A0A1E5Q9F6"/>
<evidence type="ECO:0000256" key="2">
    <source>
        <dbReference type="PIRSR" id="PIRSR640198-2"/>
    </source>
</evidence>
<evidence type="ECO:0000256" key="1">
    <source>
        <dbReference type="PIRSR" id="PIRSR640198-1"/>
    </source>
</evidence>
<feature type="binding site" evidence="2">
    <location>
        <begin position="127"/>
        <end position="134"/>
    </location>
    <ligand>
        <name>ATP</name>
        <dbReference type="ChEBI" id="CHEBI:30616"/>
    </ligand>
</feature>
<dbReference type="Proteomes" id="UP000095347">
    <property type="component" value="Unassembled WGS sequence"/>
</dbReference>
<dbReference type="EMBL" id="MCGG01000017">
    <property type="protein sequence ID" value="OEJ68045.1"/>
    <property type="molecule type" value="Genomic_DNA"/>
</dbReference>
<name>A0A1E5Q9F6_9PROT</name>
<dbReference type="Pfam" id="PF02661">
    <property type="entry name" value="Fic"/>
    <property type="match status" value="1"/>
</dbReference>